<dbReference type="Gene3D" id="2.30.30.210">
    <property type="entry name" value="Ribonuclease P/MRP, subunit p29"/>
    <property type="match status" value="1"/>
</dbReference>
<dbReference type="PANTHER" id="PTHR21074:SF0">
    <property type="entry name" value="IQ AND UBIQUITIN-LIKE DOMAIN-CONTAINING PROTEIN"/>
    <property type="match status" value="1"/>
</dbReference>
<accession>A0A177B2P5</accession>
<dbReference type="SMART" id="SM00538">
    <property type="entry name" value="POP4"/>
    <property type="match status" value="1"/>
</dbReference>
<dbReference type="EMBL" id="LWCA01000426">
    <property type="protein sequence ID" value="OAF68549.1"/>
    <property type="molecule type" value="Genomic_DNA"/>
</dbReference>
<dbReference type="GO" id="GO:0031514">
    <property type="term" value="C:motile cilium"/>
    <property type="evidence" value="ECO:0007669"/>
    <property type="project" value="TreeGrafter"/>
</dbReference>
<evidence type="ECO:0000313" key="3">
    <source>
        <dbReference type="Proteomes" id="UP000078046"/>
    </source>
</evidence>
<dbReference type="PANTHER" id="PTHR21074">
    <property type="entry name" value="IQ AND UBIQUITIN-LIKE DOMAIN-CONTAINING PROTEIN"/>
    <property type="match status" value="1"/>
</dbReference>
<dbReference type="GO" id="GO:0001669">
    <property type="term" value="C:acrosomal vesicle"/>
    <property type="evidence" value="ECO:0007669"/>
    <property type="project" value="TreeGrafter"/>
</dbReference>
<keyword evidence="3" id="KW-1185">Reference proteome</keyword>
<evidence type="ECO:0000259" key="1">
    <source>
        <dbReference type="Pfam" id="PF25805"/>
    </source>
</evidence>
<protein>
    <submittedName>
        <fullName evidence="2">IQ and ubiquitin-like domain-containing protein</fullName>
    </submittedName>
</protein>
<reference evidence="2 3" key="1">
    <citation type="submission" date="2016-04" db="EMBL/GenBank/DDBJ databases">
        <title>The genome of Intoshia linei affirms orthonectids as highly simplified spiralians.</title>
        <authorList>
            <person name="Mikhailov K.V."/>
            <person name="Slusarev G.S."/>
            <person name="Nikitin M.A."/>
            <person name="Logacheva M.D."/>
            <person name="Penin A."/>
            <person name="Aleoshin V."/>
            <person name="Panchin Y.V."/>
        </authorList>
    </citation>
    <scope>NUCLEOTIDE SEQUENCE [LARGE SCALE GENOMIC DNA]</scope>
    <source>
        <strain evidence="2">Intl2013</strain>
        <tissue evidence="2">Whole animal</tissue>
    </source>
</reference>
<dbReference type="InterPro" id="IPR023534">
    <property type="entry name" value="Rof/RNase_P-like"/>
</dbReference>
<sequence length="864" mass="100684">FIKLYIRDPTSTNLYPYIPSKIGFDEIVKKFLPLTLTKRKNIKNKQSGQRNKLLKNNRKKIMLSKQTLIDLSKVDYGNYLKLHTTWQKYAKNLVEKFSNRLEFLKIDYHGAKIKIIEATNKNLIGIEGIVLQETKYMFVLVNEKSEIKKLNKKGILMHFTVDRDVKIAVPDTNGDLINNVKTEPDETSVHSKSEKITQELELNSPTEKLESETIKTTDISIFLYNTICNTVFSSLINVKNKNDETENPINDEDQKYNLARSDELIYSPVRQDNKRRVRSCIGFIDVKSLKSNENDGNVTVKFKIINKEDIFTECYRIFTTIGEIKLGISLKVKIPETNLLLFLHDDVESEILANTMTLHGIGAKINGFIDIYLALNNPSMNLNKPKTRFSNLMGDITTISYIDDYGLDRNIVLTIDTNNYTKPFLGGYVDMRRNIEYYHAVTQTNPKKIVSKRDTCSTRDTQTAELKTICLQTAIESGTQMTGINVYVSTENDQIGYPTKYITADEVETMRLNSILLIQRYHRRAIAIEKIEMLKKMANQRIEWEKKQIRLKKSNKEEIVRNEFKRRMNPKTRADFNLLYNALEKWWNGEYEKINKNFTGAERKAALCELLEQEAILISSIGKHRNDISTVNIDKKINNLLHRMSRPKQWKSYKDGVCSVDTQGLRQRISTLFLEYIKNPIFNPEAVRHLKAPKDYTVLNRDIYFCRGCQNYMRSTNFSHDHINGRCKKCQLILNRAILRNDFSKYKLILIRLRKSEERHDNPSKIPLILKETDMKYIIEEIWRGQSILSGWCDIDDLTLCRWNMEESWSPWNMVLVTNEESIAHDSIKDLSKVYDQAIISRVQQKHTLAKSYYHNLPALLMNI</sequence>
<organism evidence="2 3">
    <name type="scientific">Intoshia linei</name>
    <dbReference type="NCBI Taxonomy" id="1819745"/>
    <lineage>
        <taxon>Eukaryota</taxon>
        <taxon>Metazoa</taxon>
        <taxon>Spiralia</taxon>
        <taxon>Lophotrochozoa</taxon>
        <taxon>Mesozoa</taxon>
        <taxon>Orthonectida</taxon>
        <taxon>Rhopaluridae</taxon>
        <taxon>Intoshia</taxon>
    </lineage>
</organism>
<proteinExistence type="predicted"/>
<evidence type="ECO:0000313" key="2">
    <source>
        <dbReference type="EMBL" id="OAF68549.1"/>
    </source>
</evidence>
<dbReference type="Pfam" id="PF25805">
    <property type="entry name" value="IQUB"/>
    <property type="match status" value="1"/>
</dbReference>
<gene>
    <name evidence="2" type="ORF">A3Q56_03701</name>
</gene>
<comment type="caution">
    <text evidence="2">The sequence shown here is derived from an EMBL/GenBank/DDBJ whole genome shotgun (WGS) entry which is preliminary data.</text>
</comment>
<dbReference type="AlphaFoldDB" id="A0A177B2P5"/>
<dbReference type="InterPro" id="IPR036980">
    <property type="entry name" value="RNase_P/MRP_Rpp29_sf"/>
</dbReference>
<dbReference type="GO" id="GO:0030317">
    <property type="term" value="P:flagellated sperm motility"/>
    <property type="evidence" value="ECO:0007669"/>
    <property type="project" value="TreeGrafter"/>
</dbReference>
<dbReference type="InterPro" id="IPR057887">
    <property type="entry name" value="IQUB_helical"/>
</dbReference>
<dbReference type="Proteomes" id="UP000078046">
    <property type="component" value="Unassembled WGS sequence"/>
</dbReference>
<dbReference type="GO" id="GO:0001682">
    <property type="term" value="P:tRNA 5'-leader removal"/>
    <property type="evidence" value="ECO:0007669"/>
    <property type="project" value="InterPro"/>
</dbReference>
<dbReference type="GO" id="GO:0060271">
    <property type="term" value="P:cilium assembly"/>
    <property type="evidence" value="ECO:0007669"/>
    <property type="project" value="TreeGrafter"/>
</dbReference>
<dbReference type="OrthoDB" id="10265862at2759"/>
<dbReference type="SUPFAM" id="SSF101744">
    <property type="entry name" value="Rof/RNase P subunit-like"/>
    <property type="match status" value="1"/>
</dbReference>
<dbReference type="Pfam" id="PF01868">
    <property type="entry name" value="RNase_P-MRP_p29"/>
    <property type="match status" value="1"/>
</dbReference>
<dbReference type="GO" id="GO:0003723">
    <property type="term" value="F:RNA binding"/>
    <property type="evidence" value="ECO:0007669"/>
    <property type="project" value="InterPro"/>
</dbReference>
<feature type="domain" description="IQ motif and ubiquitin-like" evidence="1">
    <location>
        <begin position="663"/>
        <end position="697"/>
    </location>
</feature>
<dbReference type="InterPro" id="IPR002730">
    <property type="entry name" value="Rpp29/RNP1"/>
</dbReference>
<feature type="non-terminal residue" evidence="2">
    <location>
        <position position="1"/>
    </location>
</feature>
<name>A0A177B2P5_9BILA</name>
<dbReference type="GO" id="GO:0030677">
    <property type="term" value="C:ribonuclease P complex"/>
    <property type="evidence" value="ECO:0007669"/>
    <property type="project" value="InterPro"/>
</dbReference>
<dbReference type="InterPro" id="IPR037695">
    <property type="entry name" value="IQUB"/>
</dbReference>